<dbReference type="PANTHER" id="PTHR43816">
    <property type="entry name" value="NICOTINAMIDE PHOSPHORIBOSYLTRANSFERASE"/>
    <property type="match status" value="1"/>
</dbReference>
<dbReference type="AlphaFoldDB" id="A0A653K4T7"/>
<name>A0A653K4T7_9GAMM</name>
<dbReference type="RefSeq" id="WP_159725288.1">
    <property type="nucleotide sequence ID" value="NZ_LR732744.1"/>
</dbReference>
<feature type="domain" description="Nicotinamide phosphoribosyltransferase N-terminal" evidence="10">
    <location>
        <begin position="9"/>
        <end position="66"/>
    </location>
</feature>
<proteinExistence type="inferred from homology"/>
<dbReference type="GO" id="GO:0009435">
    <property type="term" value="P:NAD+ biosynthetic process"/>
    <property type="evidence" value="ECO:0007669"/>
    <property type="project" value="InterPro"/>
</dbReference>
<reference evidence="11 12" key="1">
    <citation type="submission" date="2019-10" db="EMBL/GenBank/DDBJ databases">
        <authorList>
            <person name="Karimi E."/>
        </authorList>
    </citation>
    <scope>NUCLEOTIDE SEQUENCE [LARGE SCALE GENOMIC DNA]</scope>
    <source>
        <strain evidence="11">Acinetobacter sp. 8BE</strain>
    </source>
</reference>
<accession>A0A653K4T7</accession>
<keyword evidence="4 11" id="KW-0808">Transferase</keyword>
<dbReference type="InterPro" id="IPR041529">
    <property type="entry name" value="DUF5598"/>
</dbReference>
<protein>
    <recommendedName>
        <fullName evidence="7">Nicotinamide phosphoribosyltransferase</fullName>
        <ecNumber evidence="6">2.4.2.12</ecNumber>
    </recommendedName>
</protein>
<evidence type="ECO:0000256" key="3">
    <source>
        <dbReference type="ARBA" id="ARBA00022676"/>
    </source>
</evidence>
<dbReference type="CDD" id="cd01569">
    <property type="entry name" value="PBEF_like"/>
    <property type="match status" value="1"/>
</dbReference>
<dbReference type="EMBL" id="CABWKZ010000017">
    <property type="protein sequence ID" value="VXA55859.1"/>
    <property type="molecule type" value="Genomic_DNA"/>
</dbReference>
<dbReference type="NCBIfam" id="NF006629">
    <property type="entry name" value="PRK09198.1"/>
    <property type="match status" value="1"/>
</dbReference>
<dbReference type="InterPro" id="IPR036068">
    <property type="entry name" value="Nicotinate_pribotase-like_C"/>
</dbReference>
<dbReference type="PIRSF" id="PIRSF005943">
    <property type="entry name" value="NMPRT"/>
    <property type="match status" value="1"/>
</dbReference>
<organism evidence="11 12">
    <name type="scientific">Acinetobacter proteolyticus</name>
    <dbReference type="NCBI Taxonomy" id="1776741"/>
    <lineage>
        <taxon>Bacteria</taxon>
        <taxon>Pseudomonadati</taxon>
        <taxon>Pseudomonadota</taxon>
        <taxon>Gammaproteobacteria</taxon>
        <taxon>Moraxellales</taxon>
        <taxon>Moraxellaceae</taxon>
        <taxon>Acinetobacter</taxon>
    </lineage>
</organism>
<evidence type="ECO:0000259" key="9">
    <source>
        <dbReference type="Pfam" id="PF04095"/>
    </source>
</evidence>
<dbReference type="Pfam" id="PF04095">
    <property type="entry name" value="NAPRTase"/>
    <property type="match status" value="1"/>
</dbReference>
<dbReference type="SUPFAM" id="SSF51690">
    <property type="entry name" value="Nicotinate/Quinolinate PRTase C-terminal domain-like"/>
    <property type="match status" value="1"/>
</dbReference>
<comment type="catalytic activity">
    <reaction evidence="8">
        <text>beta-nicotinamide D-ribonucleotide + diphosphate = 5-phospho-alpha-D-ribose 1-diphosphate + nicotinamide + H(+)</text>
        <dbReference type="Rhea" id="RHEA:16149"/>
        <dbReference type="ChEBI" id="CHEBI:14649"/>
        <dbReference type="ChEBI" id="CHEBI:15378"/>
        <dbReference type="ChEBI" id="CHEBI:17154"/>
        <dbReference type="ChEBI" id="CHEBI:33019"/>
        <dbReference type="ChEBI" id="CHEBI:58017"/>
        <dbReference type="EC" id="2.4.2.12"/>
    </reaction>
    <physiologicalReaction direction="right-to-left" evidence="8">
        <dbReference type="Rhea" id="RHEA:16151"/>
    </physiologicalReaction>
</comment>
<gene>
    <name evidence="11" type="primary">nadV</name>
    <name evidence="11" type="ORF">ACI8B_240178</name>
</gene>
<evidence type="ECO:0000256" key="7">
    <source>
        <dbReference type="ARBA" id="ARBA00035036"/>
    </source>
</evidence>
<dbReference type="EC" id="2.4.2.12" evidence="6"/>
<evidence type="ECO:0000256" key="6">
    <source>
        <dbReference type="ARBA" id="ARBA00035024"/>
    </source>
</evidence>
<evidence type="ECO:0000256" key="2">
    <source>
        <dbReference type="ARBA" id="ARBA00022642"/>
    </source>
</evidence>
<evidence type="ECO:0000313" key="11">
    <source>
        <dbReference type="EMBL" id="VXA55859.1"/>
    </source>
</evidence>
<evidence type="ECO:0000313" key="12">
    <source>
        <dbReference type="Proteomes" id="UP000430404"/>
    </source>
</evidence>
<dbReference type="Pfam" id="PF18127">
    <property type="entry name" value="NAMPT_N"/>
    <property type="match status" value="1"/>
</dbReference>
<evidence type="ECO:0000256" key="8">
    <source>
        <dbReference type="ARBA" id="ARBA00047835"/>
    </source>
</evidence>
<feature type="domain" description="Nicotinate/nicotinamide phosphoribosyltransferase" evidence="9">
    <location>
        <begin position="189"/>
        <end position="463"/>
    </location>
</feature>
<dbReference type="InterPro" id="IPR041525">
    <property type="entry name" value="N/Namide_PRibTrfase"/>
</dbReference>
<dbReference type="InterPro" id="IPR013785">
    <property type="entry name" value="Aldolase_TIM"/>
</dbReference>
<dbReference type="GO" id="GO:0047280">
    <property type="term" value="F:nicotinamide phosphoribosyltransferase activity"/>
    <property type="evidence" value="ECO:0007669"/>
    <property type="project" value="UniProtKB-EC"/>
</dbReference>
<keyword evidence="3 11" id="KW-0328">Glycosyltransferase</keyword>
<comment type="similarity">
    <text evidence="1">Belongs to the NAPRTase family.</text>
</comment>
<comment type="pathway">
    <text evidence="5">Cofactor biosynthesis; NAD(+) biosynthesis; nicotinamide D-ribonucleotide from 5-phospho-alpha-D-ribose 1-diphosphate and nicotinamide: step 1/1.</text>
</comment>
<keyword evidence="2" id="KW-0662">Pyridine nucleotide biosynthesis</keyword>
<sequence length="495" mass="55222">MSIKINPLNAIDFYKADHRRQYPVGTEYVYANFTPRSSRLAKMLPDFDDKIVFFGLQGFIKHFLIETWNEGFFNQAKAKVVAAYKRRMDNALGEGAVPVEHIEALHDLGYLPLKIKALPEGSRVNIKVPVLTIINTDPNFFWLTNYIETVLSAELWKSCTTASIAYEYKRLLTQYAEKTGAPLDFVAVQGHDFSSRGMSGIYDAAQSGVGHLTSFIGTDSVASIDYAEEYYNATGIVGVSVPATEHSVMCMGSEESEIETFRRLICELYPAGVVSIVSDTWDFWRVITEFSVELKAEILKRQPNALGLAKVVFRPDSGDPVKIICGDPDAERESPAYKGAVQCLWEIFGGTETAQGYKVLNERVGLIYGDSITLERAQNILKGLEAKGFASNNLVFGIGSYTYNYLTRDSFGFAVKATWGQVNGVGRELFKDPVTDSGVKKSAKGLLRVEQTENGFELFDQQSFEQEKMGALQTVFENGQLLRECSLDQIRERLV</sequence>
<dbReference type="Gene3D" id="3.20.20.70">
    <property type="entry name" value="Aldolase class I"/>
    <property type="match status" value="1"/>
</dbReference>
<dbReference type="InterPro" id="IPR016471">
    <property type="entry name" value="Nicotinamide_PRibTrfase"/>
</dbReference>
<dbReference type="PANTHER" id="PTHR43816:SF1">
    <property type="entry name" value="NICOTINAMIDE PHOSPHORIBOSYLTRANSFERASE"/>
    <property type="match status" value="1"/>
</dbReference>
<evidence type="ECO:0000256" key="5">
    <source>
        <dbReference type="ARBA" id="ARBA00035007"/>
    </source>
</evidence>
<evidence type="ECO:0000256" key="1">
    <source>
        <dbReference type="ARBA" id="ARBA00010897"/>
    </source>
</evidence>
<evidence type="ECO:0000259" key="10">
    <source>
        <dbReference type="Pfam" id="PF18127"/>
    </source>
</evidence>
<evidence type="ECO:0000256" key="4">
    <source>
        <dbReference type="ARBA" id="ARBA00022679"/>
    </source>
</evidence>
<dbReference type="Proteomes" id="UP000430404">
    <property type="component" value="Unassembled WGS sequence"/>
</dbReference>